<keyword evidence="4" id="KW-0812">Transmembrane</keyword>
<dbReference type="Proteomes" id="UP000287910">
    <property type="component" value="Unassembled WGS sequence"/>
</dbReference>
<comment type="caution">
    <text evidence="6">The sequence shown here is derived from an EMBL/GenBank/DDBJ whole genome shotgun (WGS) entry which is preliminary data.</text>
</comment>
<feature type="transmembrane region" description="Helical" evidence="4">
    <location>
        <begin position="60"/>
        <end position="83"/>
    </location>
</feature>
<feature type="transmembrane region" description="Helical" evidence="4">
    <location>
        <begin position="349"/>
        <end position="380"/>
    </location>
</feature>
<protein>
    <submittedName>
        <fullName evidence="6">Glycosyltransferase family 2 protein</fullName>
    </submittedName>
</protein>
<dbReference type="EMBL" id="RYYR01000030">
    <property type="protein sequence ID" value="RUL48689.1"/>
    <property type="molecule type" value="Genomic_DNA"/>
</dbReference>
<keyword evidence="7" id="KW-1185">Reference proteome</keyword>
<keyword evidence="4" id="KW-0472">Membrane</keyword>
<dbReference type="Gene3D" id="3.90.550.10">
    <property type="entry name" value="Spore Coat Polysaccharide Biosynthesis Protein SpsA, Chain A"/>
    <property type="match status" value="1"/>
</dbReference>
<dbReference type="RefSeq" id="WP_126660286.1">
    <property type="nucleotide sequence ID" value="NZ_RYYR01000030.1"/>
</dbReference>
<evidence type="ECO:0000256" key="2">
    <source>
        <dbReference type="ARBA" id="ARBA00022676"/>
    </source>
</evidence>
<keyword evidence="2" id="KW-0328">Glycosyltransferase</keyword>
<keyword evidence="3 6" id="KW-0808">Transferase</keyword>
<dbReference type="InterPro" id="IPR001173">
    <property type="entry name" value="Glyco_trans_2-like"/>
</dbReference>
<dbReference type="AlphaFoldDB" id="A0A432L863"/>
<comment type="similarity">
    <text evidence="1">Belongs to the glycosyltransferase 2 family.</text>
</comment>
<evidence type="ECO:0000256" key="3">
    <source>
        <dbReference type="ARBA" id="ARBA00022679"/>
    </source>
</evidence>
<sequence length="461" mass="53501">MIFDDPTGLRWKRIKLISLSFLLITLLIFILYWLNLYGIISTPLLYKGIVTTYKIILTSYILYLFLTIIVGFVRMFVLFYFAFRQKRRKQIIQQFKKIHQLYLLPFRPSVSVIVPVYNEAVVITKTIDSILQSNYPVKEIIIVDDGSTDETVSIIQQKFKRNPKVKLLQKENGGKASALNLGIRQAKGKIVITIDADTMFTKTTIAHLAKNFSDPQVAAVSGNCKIGNRINPLTIWQHIEYVTANNLDKRSFEEINAITVVPGSNSAWRKSVIEEVGYYHHDTLAEDTELTLRILQAGYKIVYEHDAMSYEECPHKVKDFLKQRNRWSYGVLQTAWKHRKNILQSKNKALKYFAIPSLAFSYLLILTSPIIDILFIISIFSGPRLIFLFTLLFYVADFMNSFIAFFLEKESKKPLVWVFVQRFAYRYLLAYVTWKSIIQALKGNRVGWNKMKRTGTNEFKS</sequence>
<feature type="transmembrane region" description="Helical" evidence="4">
    <location>
        <begin position="386"/>
        <end position="407"/>
    </location>
</feature>
<dbReference type="Pfam" id="PF00535">
    <property type="entry name" value="Glycos_transf_2"/>
    <property type="match status" value="1"/>
</dbReference>
<evidence type="ECO:0000259" key="5">
    <source>
        <dbReference type="Pfam" id="PF00535"/>
    </source>
</evidence>
<dbReference type="PANTHER" id="PTHR43630">
    <property type="entry name" value="POLY-BETA-1,6-N-ACETYL-D-GLUCOSAMINE SYNTHASE"/>
    <property type="match status" value="1"/>
</dbReference>
<keyword evidence="4" id="KW-1133">Transmembrane helix</keyword>
<accession>A0A432L863</accession>
<dbReference type="PANTHER" id="PTHR43630:SF1">
    <property type="entry name" value="POLY-BETA-1,6-N-ACETYL-D-GLUCOSAMINE SYNTHASE"/>
    <property type="match status" value="1"/>
</dbReference>
<proteinExistence type="inferred from homology"/>
<dbReference type="InterPro" id="IPR029044">
    <property type="entry name" value="Nucleotide-diphossugar_trans"/>
</dbReference>
<evidence type="ECO:0000256" key="4">
    <source>
        <dbReference type="SAM" id="Phobius"/>
    </source>
</evidence>
<evidence type="ECO:0000313" key="6">
    <source>
        <dbReference type="EMBL" id="RUL48689.1"/>
    </source>
</evidence>
<evidence type="ECO:0000256" key="1">
    <source>
        <dbReference type="ARBA" id="ARBA00006739"/>
    </source>
</evidence>
<feature type="domain" description="Glycosyltransferase 2-like" evidence="5">
    <location>
        <begin position="111"/>
        <end position="276"/>
    </location>
</feature>
<organism evidence="6 7">
    <name type="scientific">Lysinibacillus antri</name>
    <dbReference type="NCBI Taxonomy" id="2498145"/>
    <lineage>
        <taxon>Bacteria</taxon>
        <taxon>Bacillati</taxon>
        <taxon>Bacillota</taxon>
        <taxon>Bacilli</taxon>
        <taxon>Bacillales</taxon>
        <taxon>Bacillaceae</taxon>
        <taxon>Lysinibacillus</taxon>
    </lineage>
</organism>
<reference evidence="6 7" key="1">
    <citation type="submission" date="2018-12" db="EMBL/GenBank/DDBJ databases">
        <title>Lysinibacillus antri sp. nov., isolated from a cave soil.</title>
        <authorList>
            <person name="Narsing Rao M.P."/>
            <person name="Zhang H."/>
            <person name="Dong Z.-Y."/>
            <person name="Niu X.-K."/>
            <person name="Zhang K."/>
            <person name="Fang B.-Z."/>
            <person name="Kang Y.-Q."/>
            <person name="Xiao M."/>
            <person name="Li W.-J."/>
        </authorList>
    </citation>
    <scope>NUCLEOTIDE SEQUENCE [LARGE SCALE GENOMIC DNA]</scope>
    <source>
        <strain evidence="6 7">SYSU K30002</strain>
    </source>
</reference>
<dbReference type="GO" id="GO:0016757">
    <property type="term" value="F:glycosyltransferase activity"/>
    <property type="evidence" value="ECO:0007669"/>
    <property type="project" value="UniProtKB-KW"/>
</dbReference>
<name>A0A432L863_9BACI</name>
<gene>
    <name evidence="6" type="ORF">EK386_16535</name>
</gene>
<dbReference type="CDD" id="cd06423">
    <property type="entry name" value="CESA_like"/>
    <property type="match status" value="1"/>
</dbReference>
<evidence type="ECO:0000313" key="7">
    <source>
        <dbReference type="Proteomes" id="UP000287910"/>
    </source>
</evidence>
<dbReference type="SUPFAM" id="SSF53448">
    <property type="entry name" value="Nucleotide-diphospho-sugar transferases"/>
    <property type="match status" value="1"/>
</dbReference>
<feature type="transmembrane region" description="Helical" evidence="4">
    <location>
        <begin position="21"/>
        <end position="40"/>
    </location>
</feature>